<name>A0A6J7ZVS4_MYTCO</name>
<dbReference type="AlphaFoldDB" id="A0A6J7ZVS4"/>
<organism evidence="1 2">
    <name type="scientific">Mytilus coruscus</name>
    <name type="common">Sea mussel</name>
    <dbReference type="NCBI Taxonomy" id="42192"/>
    <lineage>
        <taxon>Eukaryota</taxon>
        <taxon>Metazoa</taxon>
        <taxon>Spiralia</taxon>
        <taxon>Lophotrochozoa</taxon>
        <taxon>Mollusca</taxon>
        <taxon>Bivalvia</taxon>
        <taxon>Autobranchia</taxon>
        <taxon>Pteriomorphia</taxon>
        <taxon>Mytilida</taxon>
        <taxon>Mytiloidea</taxon>
        <taxon>Mytilidae</taxon>
        <taxon>Mytilinae</taxon>
        <taxon>Mytilus</taxon>
    </lineage>
</organism>
<sequence length="164" mass="18744">MCSRVEFIGGINILSGRVKENEELRSAKDYAEKYGAEALLERYNKGVCHRPVDRIIEVCTSNLDVNLPESFLNAVWKAATKHREIPVYGVLTCRDKYPPNVVKDRIESFLHLLALPQCRCAHIINYCDDSDSEGVHFKKTTIPSLDVPVLQFMQQVKSCYIFCF</sequence>
<evidence type="ECO:0000313" key="1">
    <source>
        <dbReference type="EMBL" id="CAC5357228.1"/>
    </source>
</evidence>
<accession>A0A6J7ZVS4</accession>
<reference evidence="1 2" key="1">
    <citation type="submission" date="2020-06" db="EMBL/GenBank/DDBJ databases">
        <authorList>
            <person name="Li R."/>
            <person name="Bekaert M."/>
        </authorList>
    </citation>
    <scope>NUCLEOTIDE SEQUENCE [LARGE SCALE GENOMIC DNA]</scope>
    <source>
        <strain evidence="2">wild</strain>
    </source>
</reference>
<dbReference type="Proteomes" id="UP000507470">
    <property type="component" value="Unassembled WGS sequence"/>
</dbReference>
<protein>
    <submittedName>
        <fullName evidence="1">Uncharacterized protein</fullName>
    </submittedName>
</protein>
<keyword evidence="2" id="KW-1185">Reference proteome</keyword>
<evidence type="ECO:0000313" key="2">
    <source>
        <dbReference type="Proteomes" id="UP000507470"/>
    </source>
</evidence>
<dbReference type="OrthoDB" id="6149413at2759"/>
<dbReference type="EMBL" id="CACVKT020000200">
    <property type="protein sequence ID" value="CAC5357228.1"/>
    <property type="molecule type" value="Genomic_DNA"/>
</dbReference>
<proteinExistence type="predicted"/>
<gene>
    <name evidence="1" type="ORF">MCOR_998</name>
</gene>